<evidence type="ECO:0000313" key="1">
    <source>
        <dbReference type="EMBL" id="KAI5673547.1"/>
    </source>
</evidence>
<organism evidence="1 2">
    <name type="scientific">Catharanthus roseus</name>
    <name type="common">Madagascar periwinkle</name>
    <name type="synonym">Vinca rosea</name>
    <dbReference type="NCBI Taxonomy" id="4058"/>
    <lineage>
        <taxon>Eukaryota</taxon>
        <taxon>Viridiplantae</taxon>
        <taxon>Streptophyta</taxon>
        <taxon>Embryophyta</taxon>
        <taxon>Tracheophyta</taxon>
        <taxon>Spermatophyta</taxon>
        <taxon>Magnoliopsida</taxon>
        <taxon>eudicotyledons</taxon>
        <taxon>Gunneridae</taxon>
        <taxon>Pentapetalae</taxon>
        <taxon>asterids</taxon>
        <taxon>lamiids</taxon>
        <taxon>Gentianales</taxon>
        <taxon>Apocynaceae</taxon>
        <taxon>Rauvolfioideae</taxon>
        <taxon>Vinceae</taxon>
        <taxon>Catharanthinae</taxon>
        <taxon>Catharanthus</taxon>
    </lineage>
</organism>
<dbReference type="EMBL" id="CM044703">
    <property type="protein sequence ID" value="KAI5673547.1"/>
    <property type="molecule type" value="Genomic_DNA"/>
</dbReference>
<keyword evidence="2" id="KW-1185">Reference proteome</keyword>
<protein>
    <submittedName>
        <fullName evidence="1">Uncharacterized protein</fullName>
    </submittedName>
</protein>
<dbReference type="Proteomes" id="UP001060085">
    <property type="component" value="Linkage Group LG03"/>
</dbReference>
<name>A0ACC0BLR5_CATRO</name>
<evidence type="ECO:0000313" key="2">
    <source>
        <dbReference type="Proteomes" id="UP001060085"/>
    </source>
</evidence>
<gene>
    <name evidence="1" type="ORF">M9H77_13911</name>
</gene>
<accession>A0ACC0BLR5</accession>
<reference evidence="2" key="1">
    <citation type="journal article" date="2023" name="Nat. Plants">
        <title>Single-cell RNA sequencing provides a high-resolution roadmap for understanding the multicellular compartmentation of specialized metabolism.</title>
        <authorList>
            <person name="Sun S."/>
            <person name="Shen X."/>
            <person name="Li Y."/>
            <person name="Li Y."/>
            <person name="Wang S."/>
            <person name="Li R."/>
            <person name="Zhang H."/>
            <person name="Shen G."/>
            <person name="Guo B."/>
            <person name="Wei J."/>
            <person name="Xu J."/>
            <person name="St-Pierre B."/>
            <person name="Chen S."/>
            <person name="Sun C."/>
        </authorList>
    </citation>
    <scope>NUCLEOTIDE SEQUENCE [LARGE SCALE GENOMIC DNA]</scope>
</reference>
<proteinExistence type="predicted"/>
<comment type="caution">
    <text evidence="1">The sequence shown here is derived from an EMBL/GenBank/DDBJ whole genome shotgun (WGS) entry which is preliminary data.</text>
</comment>
<sequence length="89" mass="9739">MQVYAITPKSVVRLRAPICRATPKAAVHNCLYKNPSTQLPQLYVLIASSSSNKLSSVDKLHQPTGSRTISITRLVIPIPDQTRSVLVLS</sequence>